<evidence type="ECO:0000256" key="2">
    <source>
        <dbReference type="ARBA" id="ARBA00022795"/>
    </source>
</evidence>
<protein>
    <submittedName>
        <fullName evidence="4">Flagellum biosynthesis protein FlbT</fullName>
    </submittedName>
</protein>
<dbReference type="EMBL" id="CP019437">
    <property type="protein sequence ID" value="AQS46932.1"/>
    <property type="molecule type" value="Genomic_DNA"/>
</dbReference>
<organism evidence="4 5">
    <name type="scientific">Thioclava nitratireducens</name>
    <dbReference type="NCBI Taxonomy" id="1915078"/>
    <lineage>
        <taxon>Bacteria</taxon>
        <taxon>Pseudomonadati</taxon>
        <taxon>Pseudomonadota</taxon>
        <taxon>Alphaproteobacteria</taxon>
        <taxon>Rhodobacterales</taxon>
        <taxon>Paracoccaceae</taxon>
        <taxon>Thioclava</taxon>
    </lineage>
</organism>
<keyword evidence="5" id="KW-1185">Reference proteome</keyword>
<evidence type="ECO:0000313" key="4">
    <source>
        <dbReference type="EMBL" id="AQS46932.1"/>
    </source>
</evidence>
<reference evidence="4 5" key="1">
    <citation type="submission" date="2017-01" db="EMBL/GenBank/DDBJ databases">
        <title>The complete genome sequence of a sulfur-oxidizing marine bacterium Thioclava sp. 25B10_4T.</title>
        <authorList>
            <person name="Liu Y."/>
            <person name="Lai Q."/>
            <person name="Shao Z."/>
        </authorList>
    </citation>
    <scope>NUCLEOTIDE SEQUENCE [LARGE SCALE GENOMIC DNA]</scope>
    <source>
        <strain evidence="4 5">25B10_4</strain>
    </source>
</reference>
<dbReference type="Pfam" id="PF07378">
    <property type="entry name" value="FlbT"/>
    <property type="match status" value="1"/>
</dbReference>
<dbReference type="Proteomes" id="UP000185622">
    <property type="component" value="Chromosome"/>
</dbReference>
<proteinExistence type="predicted"/>
<dbReference type="RefSeq" id="WP_075775848.1">
    <property type="nucleotide sequence ID" value="NZ_CP019437.1"/>
</dbReference>
<evidence type="ECO:0000313" key="5">
    <source>
        <dbReference type="Proteomes" id="UP000185622"/>
    </source>
</evidence>
<sequence length="144" mass="15981">MALRLTLKPNERIVVNGCVIRNANRRQTLQIENTADVIRAEDLLDENCEPTPVKQAYFLIQTALIRADTRDTLVPVIQEKLADLATIFSAAVVGSVFEAANWVSQGDYYKALSALRPVMRREEELFARLSANTSATAALEGEEC</sequence>
<keyword evidence="2" id="KW-1005">Bacterial flagellum biogenesis</keyword>
<name>A0ABN4X3D2_9RHOB</name>
<accession>A0ABN4X3D2</accession>
<keyword evidence="3" id="KW-0694">RNA-binding</keyword>
<dbReference type="InterPro" id="IPR009967">
    <property type="entry name" value="Flagellum_FlbT"/>
</dbReference>
<gene>
    <name evidence="4" type="ORF">BMG03_03320</name>
</gene>
<evidence type="ECO:0000256" key="3">
    <source>
        <dbReference type="ARBA" id="ARBA00022884"/>
    </source>
</evidence>
<keyword evidence="1" id="KW-0678">Repressor</keyword>
<evidence type="ECO:0000256" key="1">
    <source>
        <dbReference type="ARBA" id="ARBA00022491"/>
    </source>
</evidence>